<dbReference type="Pfam" id="PF13673">
    <property type="entry name" value="Acetyltransf_10"/>
    <property type="match status" value="1"/>
</dbReference>
<evidence type="ECO:0000313" key="2">
    <source>
        <dbReference type="EMBL" id="KKN71348.1"/>
    </source>
</evidence>
<dbReference type="PANTHER" id="PTHR13355">
    <property type="entry name" value="GLUCOSAMINE 6-PHOSPHATE N-ACETYLTRANSFERASE"/>
    <property type="match status" value="1"/>
</dbReference>
<proteinExistence type="predicted"/>
<dbReference type="EMBL" id="LAZR01000385">
    <property type="protein sequence ID" value="KKN71348.1"/>
    <property type="molecule type" value="Genomic_DNA"/>
</dbReference>
<name>A0A0F9VZY6_9ZZZZ</name>
<dbReference type="InterPro" id="IPR000182">
    <property type="entry name" value="GNAT_dom"/>
</dbReference>
<dbReference type="Gene3D" id="3.40.630.30">
    <property type="match status" value="1"/>
</dbReference>
<dbReference type="GO" id="GO:0004343">
    <property type="term" value="F:glucosamine 6-phosphate N-acetyltransferase activity"/>
    <property type="evidence" value="ECO:0007669"/>
    <property type="project" value="TreeGrafter"/>
</dbReference>
<dbReference type="PROSITE" id="PS51186">
    <property type="entry name" value="GNAT"/>
    <property type="match status" value="1"/>
</dbReference>
<dbReference type="AlphaFoldDB" id="A0A0F9VZY6"/>
<gene>
    <name evidence="2" type="ORF">LCGC14_0421690</name>
</gene>
<dbReference type="InterPro" id="IPR039143">
    <property type="entry name" value="GNPNAT1-like"/>
</dbReference>
<dbReference type="CDD" id="cd04301">
    <property type="entry name" value="NAT_SF"/>
    <property type="match status" value="1"/>
</dbReference>
<dbReference type="Pfam" id="PF25559">
    <property type="entry name" value="DUF7931"/>
    <property type="match status" value="1"/>
</dbReference>
<reference evidence="2" key="1">
    <citation type="journal article" date="2015" name="Nature">
        <title>Complex archaea that bridge the gap between prokaryotes and eukaryotes.</title>
        <authorList>
            <person name="Spang A."/>
            <person name="Saw J.H."/>
            <person name="Jorgensen S.L."/>
            <person name="Zaremba-Niedzwiedzka K."/>
            <person name="Martijn J."/>
            <person name="Lind A.E."/>
            <person name="van Eijk R."/>
            <person name="Schleper C."/>
            <person name="Guy L."/>
            <person name="Ettema T.J."/>
        </authorList>
    </citation>
    <scope>NUCLEOTIDE SEQUENCE</scope>
</reference>
<sequence length="334" mass="38271">MNEIHITTVAWVDGKVLRDIRQQVFIDEQHVPEDMEWDSQDEGATHFLLFYQQEPVATARLLGDGHIGRVAVLSEHRSKGLGAELMQHIIRHAHSSGMQELHLSAQTQATDFYNKLGFSVCSAEYLDAGIPHQDMCWQANDQVETDLPDIEFSSPGRFEIYNPQVTQQELPSPSFDSTGLAGIGEAGAPLQAATLVDQCRRRLRIYSPEQARWLFNRIDFISACERLIARDPKAKIQILLQRVDSEFLQKRTLLSLAHRFPSLCEIRCQHPELMNHKYVQLMTDAEGFLMLPDSRLREGFVRHHTPDQVKRWASQFDELWASSQSDPAIRRFLL</sequence>
<evidence type="ECO:0000259" key="1">
    <source>
        <dbReference type="PROSITE" id="PS51186"/>
    </source>
</evidence>
<comment type="caution">
    <text evidence="2">The sequence shown here is derived from an EMBL/GenBank/DDBJ whole genome shotgun (WGS) entry which is preliminary data.</text>
</comment>
<dbReference type="SUPFAM" id="SSF55729">
    <property type="entry name" value="Acyl-CoA N-acyltransferases (Nat)"/>
    <property type="match status" value="1"/>
</dbReference>
<accession>A0A0F9VZY6</accession>
<feature type="domain" description="N-acetyltransferase" evidence="1">
    <location>
        <begin position="4"/>
        <end position="140"/>
    </location>
</feature>
<dbReference type="InterPro" id="IPR016181">
    <property type="entry name" value="Acyl_CoA_acyltransferase"/>
</dbReference>
<protein>
    <recommendedName>
        <fullName evidence="1">N-acetyltransferase domain-containing protein</fullName>
    </recommendedName>
</protein>
<dbReference type="PANTHER" id="PTHR13355:SF11">
    <property type="entry name" value="GLUCOSAMINE 6-PHOSPHATE N-ACETYLTRANSFERASE"/>
    <property type="match status" value="1"/>
</dbReference>
<dbReference type="InterPro" id="IPR057691">
    <property type="entry name" value="DUF7931"/>
</dbReference>
<organism evidence="2">
    <name type="scientific">marine sediment metagenome</name>
    <dbReference type="NCBI Taxonomy" id="412755"/>
    <lineage>
        <taxon>unclassified sequences</taxon>
        <taxon>metagenomes</taxon>
        <taxon>ecological metagenomes</taxon>
    </lineage>
</organism>